<dbReference type="EMBL" id="KB909371">
    <property type="protein sequence ID" value="EOB12323.1"/>
    <property type="molecule type" value="Genomic_DNA"/>
</dbReference>
<reference evidence="4 5" key="1">
    <citation type="journal article" date="2013" name="BMC Genomics">
        <title>Comparative genomics of parasitic silkworm microsporidia reveal an association between genome expansion and host adaptation.</title>
        <authorList>
            <person name="Pan G."/>
            <person name="Xu J."/>
            <person name="Li T."/>
            <person name="Xia Q."/>
            <person name="Liu S.L."/>
            <person name="Zhang G."/>
            <person name="Li S."/>
            <person name="Li C."/>
            <person name="Liu H."/>
            <person name="Yang L."/>
            <person name="Liu T."/>
            <person name="Zhang X."/>
            <person name="Wu Z."/>
            <person name="Fan W."/>
            <person name="Dang X."/>
            <person name="Xiang H."/>
            <person name="Tao M."/>
            <person name="Li Y."/>
            <person name="Hu J."/>
            <person name="Li Z."/>
            <person name="Lin L."/>
            <person name="Luo J."/>
            <person name="Geng L."/>
            <person name="Wang L."/>
            <person name="Long M."/>
            <person name="Wan Y."/>
            <person name="He N."/>
            <person name="Zhang Z."/>
            <person name="Lu C."/>
            <person name="Keeling P.J."/>
            <person name="Wang J."/>
            <person name="Xiang Z."/>
            <person name="Zhou Z."/>
        </authorList>
    </citation>
    <scope>NUCLEOTIDE SEQUENCE [LARGE SCALE GENOMIC DNA]</scope>
    <source>
        <strain evidence="5">CQ1 / CVCC 102059</strain>
    </source>
</reference>
<feature type="domain" description="Ricin B lectin" evidence="3">
    <location>
        <begin position="12"/>
        <end position="137"/>
    </location>
</feature>
<protein>
    <submittedName>
        <fullName evidence="4">Ricin B lectin</fullName>
    </submittedName>
</protein>
<keyword evidence="4" id="KW-0430">Lectin</keyword>
<keyword evidence="5" id="KW-1185">Reference proteome</keyword>
<evidence type="ECO:0000313" key="5">
    <source>
        <dbReference type="Proteomes" id="UP000016927"/>
    </source>
</evidence>
<evidence type="ECO:0000256" key="1">
    <source>
        <dbReference type="SAM" id="MobiDB-lite"/>
    </source>
</evidence>
<feature type="chain" id="PRO_5004355198" evidence="2">
    <location>
        <begin position="23"/>
        <end position="194"/>
    </location>
</feature>
<dbReference type="OrthoDB" id="2131701at2759"/>
<dbReference type="GO" id="GO:0030246">
    <property type="term" value="F:carbohydrate binding"/>
    <property type="evidence" value="ECO:0007669"/>
    <property type="project" value="UniProtKB-KW"/>
</dbReference>
<dbReference type="AlphaFoldDB" id="R0MHR0"/>
<dbReference type="CDD" id="cd00161">
    <property type="entry name" value="beta-trefoil_Ricin-like"/>
    <property type="match status" value="1"/>
</dbReference>
<dbReference type="SUPFAM" id="SSF50370">
    <property type="entry name" value="Ricin B-like lectins"/>
    <property type="match status" value="1"/>
</dbReference>
<feature type="signal peptide" evidence="2">
    <location>
        <begin position="1"/>
        <end position="22"/>
    </location>
</feature>
<dbReference type="HOGENOM" id="CLU_090065_1_0_1"/>
<gene>
    <name evidence="4" type="ORF">NBO_463g0002</name>
</gene>
<dbReference type="SMART" id="SM00458">
    <property type="entry name" value="RICIN"/>
    <property type="match status" value="1"/>
</dbReference>
<evidence type="ECO:0000259" key="3">
    <source>
        <dbReference type="SMART" id="SM00458"/>
    </source>
</evidence>
<feature type="region of interest" description="Disordered" evidence="1">
    <location>
        <begin position="145"/>
        <end position="194"/>
    </location>
</feature>
<dbReference type="VEuPathDB" id="MicrosporidiaDB:NBO_463g0002"/>
<dbReference type="InterPro" id="IPR035992">
    <property type="entry name" value="Ricin_B-like_lectins"/>
</dbReference>
<feature type="compositionally biased region" description="Basic residues" evidence="1">
    <location>
        <begin position="175"/>
        <end position="184"/>
    </location>
</feature>
<proteinExistence type="predicted"/>
<dbReference type="Proteomes" id="UP000016927">
    <property type="component" value="Unassembled WGS sequence"/>
</dbReference>
<keyword evidence="2" id="KW-0732">Signal</keyword>
<organism evidence="4 5">
    <name type="scientific">Nosema bombycis (strain CQ1 / CVCC 102059)</name>
    <name type="common">Microsporidian parasite</name>
    <name type="synonym">Pebrine of silkworm</name>
    <dbReference type="NCBI Taxonomy" id="578461"/>
    <lineage>
        <taxon>Eukaryota</taxon>
        <taxon>Fungi</taxon>
        <taxon>Fungi incertae sedis</taxon>
        <taxon>Microsporidia</taxon>
        <taxon>Nosematidae</taxon>
        <taxon>Nosema</taxon>
    </lineage>
</organism>
<name>R0MHR0_NOSB1</name>
<sequence>MFINVLLVLGLIKSFLIKHKASNKFLTAVNESGRTNIKLTKNMNRAIDVKFKQHKDGLIYIKSTKDSDKSLDVADFGDKLILYSFHGGGNQQFMVSMADYGKFNILNDNSCFQYDEDSPYVLLRSCNNSENQLFTFVRRNKGSDNYDREDLDDENTDRPTDKEMDIDEDFFPRRNPPRKKSRKNCRSEQDDDDE</sequence>
<evidence type="ECO:0000256" key="2">
    <source>
        <dbReference type="SAM" id="SignalP"/>
    </source>
</evidence>
<dbReference type="InterPro" id="IPR000772">
    <property type="entry name" value="Ricin_B_lectin"/>
</dbReference>
<dbReference type="Gene3D" id="2.80.10.50">
    <property type="match status" value="1"/>
</dbReference>
<evidence type="ECO:0000313" key="4">
    <source>
        <dbReference type="EMBL" id="EOB12323.1"/>
    </source>
</evidence>
<accession>R0MHR0</accession>